<evidence type="ECO:0000313" key="1">
    <source>
        <dbReference type="EMBL" id="KAJ8621105.1"/>
    </source>
</evidence>
<protein>
    <submittedName>
        <fullName evidence="1">Uncharacterized protein</fullName>
    </submittedName>
</protein>
<keyword evidence="2" id="KW-1185">Reference proteome</keyword>
<comment type="caution">
    <text evidence="1">The sequence shown here is derived from an EMBL/GenBank/DDBJ whole genome shotgun (WGS) entry which is preliminary data.</text>
</comment>
<name>A0ACC2KIY0_PERAE</name>
<evidence type="ECO:0000313" key="2">
    <source>
        <dbReference type="Proteomes" id="UP001234297"/>
    </source>
</evidence>
<reference evidence="1 2" key="1">
    <citation type="journal article" date="2022" name="Hortic Res">
        <title>A haplotype resolved chromosomal level avocado genome allows analysis of novel avocado genes.</title>
        <authorList>
            <person name="Nath O."/>
            <person name="Fletcher S.J."/>
            <person name="Hayward A."/>
            <person name="Shaw L.M."/>
            <person name="Masouleh A.K."/>
            <person name="Furtado A."/>
            <person name="Henry R.J."/>
            <person name="Mitter N."/>
        </authorList>
    </citation>
    <scope>NUCLEOTIDE SEQUENCE [LARGE SCALE GENOMIC DNA]</scope>
    <source>
        <strain evidence="2">cv. Hass</strain>
    </source>
</reference>
<proteinExistence type="predicted"/>
<gene>
    <name evidence="1" type="ORF">MRB53_029634</name>
</gene>
<sequence>MFPAREWSIVLIGACETRDPLPASKGDLRRSELLLRRTFASRTRSLGRSVASAAPWFFFNIDWMMDNLASDLSTAQSSINRIFAWISPGGAVAIGGGISFPSIMGEDRLISKVEE</sequence>
<accession>A0ACC2KIY0</accession>
<organism evidence="1 2">
    <name type="scientific">Persea americana</name>
    <name type="common">Avocado</name>
    <dbReference type="NCBI Taxonomy" id="3435"/>
    <lineage>
        <taxon>Eukaryota</taxon>
        <taxon>Viridiplantae</taxon>
        <taxon>Streptophyta</taxon>
        <taxon>Embryophyta</taxon>
        <taxon>Tracheophyta</taxon>
        <taxon>Spermatophyta</taxon>
        <taxon>Magnoliopsida</taxon>
        <taxon>Magnoliidae</taxon>
        <taxon>Laurales</taxon>
        <taxon>Lauraceae</taxon>
        <taxon>Persea</taxon>
    </lineage>
</organism>
<dbReference type="EMBL" id="CM056817">
    <property type="protein sequence ID" value="KAJ8621105.1"/>
    <property type="molecule type" value="Genomic_DNA"/>
</dbReference>
<dbReference type="Proteomes" id="UP001234297">
    <property type="component" value="Chromosome 9"/>
</dbReference>